<sequence length="127" mass="14124">MNHTWSKAIAQGLKSSQKEELKLVGLWGSLSHLKSYCCHLKRRPLWAPAPKTDKPGRMLLSSVSHMSRRKPVSLNEKENCEKPQAIQCLAGGLWCTCIPRRLESAKPVGNSLRPASHTWSMTAHPGS</sequence>
<dbReference type="Ensembl" id="ENSMFAT00000087466.1">
    <property type="protein sequence ID" value="ENSMFAP00000058968.1"/>
    <property type="gene ID" value="ENSMFAG00000065663.1"/>
</dbReference>
<accession>A0A7N9D405</accession>
<organism evidence="2 3">
    <name type="scientific">Macaca fascicularis</name>
    <name type="common">Crab-eating macaque</name>
    <name type="synonym">Cynomolgus monkey</name>
    <dbReference type="NCBI Taxonomy" id="9541"/>
    <lineage>
        <taxon>Eukaryota</taxon>
        <taxon>Metazoa</taxon>
        <taxon>Chordata</taxon>
        <taxon>Craniata</taxon>
        <taxon>Vertebrata</taxon>
        <taxon>Euteleostomi</taxon>
        <taxon>Mammalia</taxon>
        <taxon>Eutheria</taxon>
        <taxon>Euarchontoglires</taxon>
        <taxon>Primates</taxon>
        <taxon>Haplorrhini</taxon>
        <taxon>Catarrhini</taxon>
        <taxon>Cercopithecidae</taxon>
        <taxon>Cercopithecinae</taxon>
        <taxon>Macaca</taxon>
    </lineage>
</organism>
<feature type="region of interest" description="Disordered" evidence="1">
    <location>
        <begin position="107"/>
        <end position="127"/>
    </location>
</feature>
<reference evidence="2" key="1">
    <citation type="submission" date="2025-08" db="UniProtKB">
        <authorList>
            <consortium name="Ensembl"/>
        </authorList>
    </citation>
    <scope>IDENTIFICATION</scope>
</reference>
<name>A0A7N9D405_MACFA</name>
<dbReference type="Proteomes" id="UP000233100">
    <property type="component" value="Unplaced"/>
</dbReference>
<evidence type="ECO:0000256" key="1">
    <source>
        <dbReference type="SAM" id="MobiDB-lite"/>
    </source>
</evidence>
<keyword evidence="3" id="KW-1185">Reference proteome</keyword>
<dbReference type="GeneTree" id="ENSGT00910000147654"/>
<protein>
    <submittedName>
        <fullName evidence="2">Uncharacterized protein</fullName>
    </submittedName>
</protein>
<evidence type="ECO:0000313" key="2">
    <source>
        <dbReference type="Ensembl" id="ENSMFAP00000058968.1"/>
    </source>
</evidence>
<evidence type="ECO:0000313" key="3">
    <source>
        <dbReference type="Proteomes" id="UP000233100"/>
    </source>
</evidence>
<reference evidence="2" key="2">
    <citation type="submission" date="2025-09" db="UniProtKB">
        <authorList>
            <consortium name="Ensembl"/>
        </authorList>
    </citation>
    <scope>IDENTIFICATION</scope>
</reference>
<proteinExistence type="predicted"/>
<feature type="region of interest" description="Disordered" evidence="1">
    <location>
        <begin position="49"/>
        <end position="76"/>
    </location>
</feature>
<dbReference type="AlphaFoldDB" id="A0A7N9D405"/>